<dbReference type="InterPro" id="IPR014871">
    <property type="entry name" value="dUTPase/dCTP_pyrophosphatase"/>
</dbReference>
<name>A0A2G5NUQ6_9STAP</name>
<reference evidence="1 2" key="1">
    <citation type="journal article" date="2018" name="Front. Microbiol.">
        <title>Description and Comparative Genomics of Macrococcus caseolyticus subsp. hominis subsp. nov., Macrococcus goetzii sp. nov., Macrococcus epidermidis sp. nov., and Macrococcus bohemicus sp. nov., Novel Macrococci From Human Clinical Material With Virulence Potential and Suspected Uptake of Foreign DNA by Natural Transformation.</title>
        <authorList>
            <person name="Maslanova I."/>
            <person name="Wertheimer Z."/>
            <person name="Sedlacek I."/>
            <person name="Svec P."/>
            <person name="Indrakova A."/>
            <person name="Kovarovic V."/>
            <person name="Schumann P."/>
            <person name="Sproer C."/>
            <person name="Kralova S."/>
            <person name="Sedo O."/>
            <person name="Kristofova L."/>
            <person name="Vrbovska V."/>
            <person name="Fuzik T."/>
            <person name="Petras P."/>
            <person name="Zdrahal Z."/>
            <person name="Ruzickova V."/>
            <person name="Doskar J."/>
            <person name="Pantucek R."/>
        </authorList>
    </citation>
    <scope>NUCLEOTIDE SEQUENCE [LARGE SCALE GENOMIC DNA]</scope>
    <source>
        <strain evidence="1 2">CCM 4927</strain>
    </source>
</reference>
<accession>A0A2G5NUQ6</accession>
<evidence type="ECO:0000313" key="2">
    <source>
        <dbReference type="Proteomes" id="UP000229523"/>
    </source>
</evidence>
<evidence type="ECO:0000313" key="1">
    <source>
        <dbReference type="EMBL" id="RAI79691.1"/>
    </source>
</evidence>
<proteinExistence type="predicted"/>
<dbReference type="RefSeq" id="WP_099576958.1">
    <property type="nucleotide sequence ID" value="NZ_MJBI02000006.1"/>
</dbReference>
<dbReference type="AlphaFoldDB" id="A0A2G5NUQ6"/>
<dbReference type="EMBL" id="MJBI02000006">
    <property type="protein sequence ID" value="RAI79691.1"/>
    <property type="molecule type" value="Genomic_DNA"/>
</dbReference>
<organism evidence="1 2">
    <name type="scientific">Macrococcoides goetzii</name>
    <dbReference type="NCBI Taxonomy" id="1891097"/>
    <lineage>
        <taxon>Bacteria</taxon>
        <taxon>Bacillati</taxon>
        <taxon>Bacillota</taxon>
        <taxon>Bacilli</taxon>
        <taxon>Bacillales</taxon>
        <taxon>Staphylococcaceae</taxon>
        <taxon>Macrococcoides</taxon>
    </lineage>
</organism>
<evidence type="ECO:0008006" key="3">
    <source>
        <dbReference type="Google" id="ProtNLM"/>
    </source>
</evidence>
<comment type="caution">
    <text evidence="1">The sequence shown here is derived from an EMBL/GenBank/DDBJ whole genome shotgun (WGS) entry which is preliminary data.</text>
</comment>
<gene>
    <name evidence="1" type="ORF">BFS35_011130</name>
</gene>
<dbReference type="Proteomes" id="UP000229523">
    <property type="component" value="Unassembled WGS sequence"/>
</dbReference>
<sequence>MINMTTDLFNKFSEQQHIIDYTIQEKHGISDLEWKLVLTDNHYIALKVEMAEFINECYDIWKYWKTKEIDKTKLLDEAADVIHFLHLLINKSKPRSNSDFVSRINRTQSDLYFELSTDNLRRTTLPAILNIFLNYENLNKTYALLLIILDHYGFTLEDIEKAYDIKNQINHERQAGNY</sequence>
<dbReference type="Pfam" id="PF08761">
    <property type="entry name" value="dUTPase_2"/>
    <property type="match status" value="1"/>
</dbReference>
<dbReference type="SUPFAM" id="SSF101386">
    <property type="entry name" value="all-alpha NTP pyrophosphatases"/>
    <property type="match status" value="1"/>
</dbReference>
<keyword evidence="2" id="KW-1185">Reference proteome</keyword>
<dbReference type="CDD" id="cd11527">
    <property type="entry name" value="NTP-PPase_dUTPase"/>
    <property type="match status" value="1"/>
</dbReference>
<protein>
    <recommendedName>
        <fullName evidence="3">dUTPase</fullName>
    </recommendedName>
</protein>
<dbReference type="Gene3D" id="1.10.4010.10">
    <property type="entry name" value="Type II deoxyuridine triphosphatase"/>
    <property type="match status" value="1"/>
</dbReference>